<protein>
    <submittedName>
        <fullName evidence="1">Uncharacterized protein</fullName>
    </submittedName>
</protein>
<comment type="caution">
    <text evidence="1">The sequence shown here is derived from an EMBL/GenBank/DDBJ whole genome shotgun (WGS) entry which is preliminary data.</text>
</comment>
<proteinExistence type="predicted"/>
<dbReference type="Proteomes" id="UP000237423">
    <property type="component" value="Unassembled WGS sequence"/>
</dbReference>
<organism evidence="1 2">
    <name type="scientific">Methylovulum psychrotolerans</name>
    <dbReference type="NCBI Taxonomy" id="1704499"/>
    <lineage>
        <taxon>Bacteria</taxon>
        <taxon>Pseudomonadati</taxon>
        <taxon>Pseudomonadota</taxon>
        <taxon>Gammaproteobacteria</taxon>
        <taxon>Methylococcales</taxon>
        <taxon>Methylococcaceae</taxon>
        <taxon>Methylovulum</taxon>
    </lineage>
</organism>
<reference evidence="1 2" key="1">
    <citation type="submission" date="2017-11" db="EMBL/GenBank/DDBJ databases">
        <title>Draft Genome Sequence of Methylobacter psychrotolerans Sph1T, an Obligate Methanotroph from Low-Temperature Environments.</title>
        <authorList>
            <person name="Oshkin I.Y."/>
            <person name="Miroshnikov K."/>
            <person name="Belova S.E."/>
            <person name="Korzhenkov A."/>
            <person name="Toshchakov S.V."/>
            <person name="Dedysh S.N."/>
        </authorList>
    </citation>
    <scope>NUCLEOTIDE SEQUENCE [LARGE SCALE GENOMIC DNA]</scope>
    <source>
        <strain evidence="1 2">Sph1</strain>
    </source>
</reference>
<name>A0A2S5CIJ8_9GAMM</name>
<dbReference type="EMBL" id="PGFZ01000009">
    <property type="protein sequence ID" value="POZ50631.1"/>
    <property type="molecule type" value="Genomic_DNA"/>
</dbReference>
<accession>A0A2S5CIJ8</accession>
<gene>
    <name evidence="1" type="ORF">AADEFJLK_03526</name>
</gene>
<sequence length="89" mass="10173">MQTSCIQQTHQVSIGQDEVIFTHAESVRFWRLNSIMALRACRAEECLAVDPDHLSVIRADNAELVKLEAREKAVKARHARIYNTGCRKH</sequence>
<evidence type="ECO:0000313" key="1">
    <source>
        <dbReference type="EMBL" id="POZ50631.1"/>
    </source>
</evidence>
<dbReference type="AlphaFoldDB" id="A0A2S5CIJ8"/>
<evidence type="ECO:0000313" key="2">
    <source>
        <dbReference type="Proteomes" id="UP000237423"/>
    </source>
</evidence>